<sequence>MDRVFSVDDIADQFWPPHAPPTRLHEDGDVEQPSSSAAAASSSNVLGMNHSPSEWEFQMFLQDAVSPDHNSITQQSDGVVEIRENYHHCNDNQQRDIAAVAGGPSPNIPMDAEEYQAFLKSRLELECAAVALTRATNGKASKSAAAASDIGSQSSNSLQYKATGLDSSTVQNKDSGLPVGLPPIPSVTRKSGAQVKSTTSGSSGEQSDDDEAEGETETTQSMDPADAKRMRRYST</sequence>
<accession>A0A2G9GTR4</accession>
<evidence type="ECO:0000256" key="4">
    <source>
        <dbReference type="ARBA" id="ARBA00023163"/>
    </source>
</evidence>
<gene>
    <name evidence="7" type="ORF">CDL12_18801</name>
</gene>
<keyword evidence="5" id="KW-0539">Nucleus</keyword>
<dbReference type="EMBL" id="NKXS01003747">
    <property type="protein sequence ID" value="PIN08622.1"/>
    <property type="molecule type" value="Genomic_DNA"/>
</dbReference>
<feature type="compositionally biased region" description="Low complexity" evidence="6">
    <location>
        <begin position="34"/>
        <end position="43"/>
    </location>
</feature>
<evidence type="ECO:0000256" key="1">
    <source>
        <dbReference type="ARBA" id="ARBA00007163"/>
    </source>
</evidence>
<dbReference type="Proteomes" id="UP000231279">
    <property type="component" value="Unassembled WGS sequence"/>
</dbReference>
<feature type="compositionally biased region" description="Polar residues" evidence="6">
    <location>
        <begin position="188"/>
        <end position="199"/>
    </location>
</feature>
<evidence type="ECO:0000256" key="5">
    <source>
        <dbReference type="ARBA" id="ARBA00023242"/>
    </source>
</evidence>
<evidence type="ECO:0000256" key="2">
    <source>
        <dbReference type="ARBA" id="ARBA00023015"/>
    </source>
</evidence>
<keyword evidence="2" id="KW-0805">Transcription regulation</keyword>
<keyword evidence="4" id="KW-0804">Transcription</keyword>
<comment type="caution">
    <text evidence="7">The sequence shown here is derived from an EMBL/GenBank/DDBJ whole genome shotgun (WGS) entry which is preliminary data.</text>
</comment>
<evidence type="ECO:0000313" key="7">
    <source>
        <dbReference type="EMBL" id="PIN08622.1"/>
    </source>
</evidence>
<dbReference type="AlphaFoldDB" id="A0A2G9GTR4"/>
<dbReference type="STRING" id="429701.A0A2G9GTR4"/>
<keyword evidence="8" id="KW-1185">Reference proteome</keyword>
<dbReference type="PANTHER" id="PTHR46408">
    <property type="entry name" value="BASIC LEUCINE ZIPPER 63"/>
    <property type="match status" value="1"/>
</dbReference>
<name>A0A2G9GTR4_9LAMI</name>
<evidence type="ECO:0000313" key="8">
    <source>
        <dbReference type="Proteomes" id="UP000231279"/>
    </source>
</evidence>
<evidence type="ECO:0000256" key="3">
    <source>
        <dbReference type="ARBA" id="ARBA00023125"/>
    </source>
</evidence>
<dbReference type="OrthoDB" id="664875at2759"/>
<comment type="similarity">
    <text evidence="1">Belongs to the bZIP family.</text>
</comment>
<dbReference type="GO" id="GO:0003677">
    <property type="term" value="F:DNA binding"/>
    <property type="evidence" value="ECO:0007669"/>
    <property type="project" value="UniProtKB-KW"/>
</dbReference>
<feature type="compositionally biased region" description="Acidic residues" evidence="6">
    <location>
        <begin position="206"/>
        <end position="216"/>
    </location>
</feature>
<feature type="compositionally biased region" description="Polar residues" evidence="6">
    <location>
        <begin position="150"/>
        <end position="174"/>
    </location>
</feature>
<reference evidence="8" key="1">
    <citation type="journal article" date="2018" name="Gigascience">
        <title>Genome assembly of the Pink Ipe (Handroanthus impetiginosus, Bignoniaceae), a highly valued, ecologically keystone Neotropical timber forest tree.</title>
        <authorList>
            <person name="Silva-Junior O.B."/>
            <person name="Grattapaglia D."/>
            <person name="Novaes E."/>
            <person name="Collevatti R.G."/>
        </authorList>
    </citation>
    <scope>NUCLEOTIDE SEQUENCE [LARGE SCALE GENOMIC DNA]</scope>
    <source>
        <strain evidence="8">cv. UFG-1</strain>
    </source>
</reference>
<keyword evidence="3" id="KW-0238">DNA-binding</keyword>
<feature type="region of interest" description="Disordered" evidence="6">
    <location>
        <begin position="1"/>
        <end position="50"/>
    </location>
</feature>
<organism evidence="7 8">
    <name type="scientific">Handroanthus impetiginosus</name>
    <dbReference type="NCBI Taxonomy" id="429701"/>
    <lineage>
        <taxon>Eukaryota</taxon>
        <taxon>Viridiplantae</taxon>
        <taxon>Streptophyta</taxon>
        <taxon>Embryophyta</taxon>
        <taxon>Tracheophyta</taxon>
        <taxon>Spermatophyta</taxon>
        <taxon>Magnoliopsida</taxon>
        <taxon>eudicotyledons</taxon>
        <taxon>Gunneridae</taxon>
        <taxon>Pentapetalae</taxon>
        <taxon>asterids</taxon>
        <taxon>lamiids</taxon>
        <taxon>Lamiales</taxon>
        <taxon>Bignoniaceae</taxon>
        <taxon>Crescentiina</taxon>
        <taxon>Tabebuia alliance</taxon>
        <taxon>Handroanthus</taxon>
    </lineage>
</organism>
<feature type="compositionally biased region" description="Low complexity" evidence="6">
    <location>
        <begin position="139"/>
        <end position="148"/>
    </location>
</feature>
<protein>
    <submittedName>
        <fullName evidence="7">Uncharacterized protein</fullName>
    </submittedName>
</protein>
<feature type="region of interest" description="Disordered" evidence="6">
    <location>
        <begin position="136"/>
        <end position="235"/>
    </location>
</feature>
<evidence type="ECO:0000256" key="6">
    <source>
        <dbReference type="SAM" id="MobiDB-lite"/>
    </source>
</evidence>
<proteinExistence type="inferred from homology"/>
<dbReference type="PANTHER" id="PTHR46408:SF10">
    <property type="entry name" value="BASIC LEUCINE ZIPPER 63"/>
    <property type="match status" value="1"/>
</dbReference>